<dbReference type="GO" id="GO:0002128">
    <property type="term" value="P:tRNA nucleoside ribose methylation"/>
    <property type="evidence" value="ECO:0007669"/>
    <property type="project" value="TreeGrafter"/>
</dbReference>
<dbReference type="EMBL" id="CP011509">
    <property type="protein sequence ID" value="AKJ06216.1"/>
    <property type="molecule type" value="Genomic_DNA"/>
</dbReference>
<protein>
    <submittedName>
        <fullName evidence="8">tRNA/rRNA methyltransferase</fullName>
    </submittedName>
    <submittedName>
        <fullName evidence="7">tRNA:Cm32/Um32 methyltransferase</fullName>
    </submittedName>
</protein>
<keyword evidence="4" id="KW-0949">S-adenosyl-L-methionine</keyword>
<feature type="region of interest" description="Disordered" evidence="5">
    <location>
        <begin position="243"/>
        <end position="264"/>
    </location>
</feature>
<proteinExistence type="inferred from homology"/>
<dbReference type="PIRSF" id="PIRSF004808">
    <property type="entry name" value="LasT"/>
    <property type="match status" value="1"/>
</dbReference>
<dbReference type="GO" id="GO:0005829">
    <property type="term" value="C:cytosol"/>
    <property type="evidence" value="ECO:0007669"/>
    <property type="project" value="TreeGrafter"/>
</dbReference>
<name>A0AAC8QFI5_9BACT</name>
<keyword evidence="3" id="KW-0808">Transferase</keyword>
<dbReference type="EMBL" id="QUMU01000010">
    <property type="protein sequence ID" value="REG27034.1"/>
    <property type="molecule type" value="Genomic_DNA"/>
</dbReference>
<evidence type="ECO:0000313" key="7">
    <source>
        <dbReference type="EMBL" id="AKJ06216.1"/>
    </source>
</evidence>
<dbReference type="SUPFAM" id="SSF75217">
    <property type="entry name" value="alpha/beta knot"/>
    <property type="match status" value="1"/>
</dbReference>
<accession>A0AAC8QFI5</accession>
<dbReference type="Proteomes" id="UP000256345">
    <property type="component" value="Unassembled WGS sequence"/>
</dbReference>
<evidence type="ECO:0000256" key="4">
    <source>
        <dbReference type="ARBA" id="ARBA00022691"/>
    </source>
</evidence>
<dbReference type="Proteomes" id="UP000035579">
    <property type="component" value="Chromosome"/>
</dbReference>
<dbReference type="Gene3D" id="1.10.8.590">
    <property type="match status" value="1"/>
</dbReference>
<dbReference type="InterPro" id="IPR029028">
    <property type="entry name" value="Alpha/beta_knot_MTases"/>
</dbReference>
<reference evidence="7 9" key="1">
    <citation type="submission" date="2015-05" db="EMBL/GenBank/DDBJ databases">
        <title>Genome assembly of Archangium gephyra DSM 2261.</title>
        <authorList>
            <person name="Sharma G."/>
            <person name="Subramanian S."/>
        </authorList>
    </citation>
    <scope>NUCLEOTIDE SEQUENCE [LARGE SCALE GENOMIC DNA]</scope>
    <source>
        <strain evidence="7 9">DSM 2261</strain>
    </source>
</reference>
<dbReference type="InterPro" id="IPR001537">
    <property type="entry name" value="SpoU_MeTrfase"/>
</dbReference>
<dbReference type="CDD" id="cd18093">
    <property type="entry name" value="SpoU-like_TrmJ"/>
    <property type="match status" value="1"/>
</dbReference>
<keyword evidence="10" id="KW-1185">Reference proteome</keyword>
<dbReference type="PANTHER" id="PTHR42786">
    <property type="entry name" value="TRNA/RRNA METHYLTRANSFERASE"/>
    <property type="match status" value="1"/>
</dbReference>
<dbReference type="Gene3D" id="3.40.1280.10">
    <property type="match status" value="1"/>
</dbReference>
<evidence type="ECO:0000256" key="1">
    <source>
        <dbReference type="ARBA" id="ARBA00007228"/>
    </source>
</evidence>
<dbReference type="PANTHER" id="PTHR42786:SF2">
    <property type="entry name" value="TRNA (CYTIDINE_URIDINE-2'-O-)-METHYLTRANSFERASE TRMJ"/>
    <property type="match status" value="1"/>
</dbReference>
<keyword evidence="2 7" id="KW-0489">Methyltransferase</keyword>
<evidence type="ECO:0000259" key="6">
    <source>
        <dbReference type="Pfam" id="PF00588"/>
    </source>
</evidence>
<dbReference type="GO" id="GO:0008173">
    <property type="term" value="F:RNA methyltransferase activity"/>
    <property type="evidence" value="ECO:0007669"/>
    <property type="project" value="InterPro"/>
</dbReference>
<feature type="compositionally biased region" description="Gly residues" evidence="5">
    <location>
        <begin position="243"/>
        <end position="252"/>
    </location>
</feature>
<dbReference type="Pfam" id="PF00588">
    <property type="entry name" value="SpoU_methylase"/>
    <property type="match status" value="1"/>
</dbReference>
<sequence length="264" mass="28162">MLPAVNLTVVLHQTRSPDNLGAVARVMANFGFSRLVLSDPATYAFRAAERLAVKSDSVLDAMAVAQNLPEALKDCVYAVGTTSRTQIEGRTALTPEEAAARLADQSRRGRVALVMGGEQRGLSNEELAFCTDFLVIPTSDVQPSMNLAQATAVLLYLCSREGRKPAEAVAPVAPVASEQQGAKMGTVRALGERMRQVMLEAQFLNPQAPDHILMELERSLLRAELTQREAELWLTAFKHVGRAMGGGKGTPGKGAPSPGPGQDG</sequence>
<evidence type="ECO:0000313" key="9">
    <source>
        <dbReference type="Proteomes" id="UP000035579"/>
    </source>
</evidence>
<evidence type="ECO:0000313" key="10">
    <source>
        <dbReference type="Proteomes" id="UP000256345"/>
    </source>
</evidence>
<reference evidence="8 10" key="2">
    <citation type="submission" date="2018-08" db="EMBL/GenBank/DDBJ databases">
        <title>Genomic Encyclopedia of Archaeal and Bacterial Type Strains, Phase II (KMG-II): from individual species to whole genera.</title>
        <authorList>
            <person name="Goeker M."/>
        </authorList>
    </citation>
    <scope>NUCLEOTIDE SEQUENCE [LARGE SCALE GENOMIC DNA]</scope>
    <source>
        <strain evidence="8 10">DSM 2261</strain>
    </source>
</reference>
<comment type="similarity">
    <text evidence="1">Belongs to the class IV-like SAM-binding methyltransferase superfamily. RNA methyltransferase TrmH family.</text>
</comment>
<evidence type="ECO:0000256" key="5">
    <source>
        <dbReference type="SAM" id="MobiDB-lite"/>
    </source>
</evidence>
<organism evidence="7 9">
    <name type="scientific">Archangium gephyra</name>
    <dbReference type="NCBI Taxonomy" id="48"/>
    <lineage>
        <taxon>Bacteria</taxon>
        <taxon>Pseudomonadati</taxon>
        <taxon>Myxococcota</taxon>
        <taxon>Myxococcia</taxon>
        <taxon>Myxococcales</taxon>
        <taxon>Cystobacterineae</taxon>
        <taxon>Archangiaceae</taxon>
        <taxon>Archangium</taxon>
    </lineage>
</organism>
<dbReference type="AlphaFoldDB" id="A0AAC8QFI5"/>
<dbReference type="InterPro" id="IPR004384">
    <property type="entry name" value="RNA_MeTrfase_TrmJ/LasT"/>
</dbReference>
<dbReference type="InterPro" id="IPR029026">
    <property type="entry name" value="tRNA_m1G_MTases_N"/>
</dbReference>
<gene>
    <name evidence="7" type="ORF">AA314_07842</name>
    <name evidence="8" type="ORF">ATI61_11040</name>
</gene>
<evidence type="ECO:0000313" key="8">
    <source>
        <dbReference type="EMBL" id="REG27034.1"/>
    </source>
</evidence>
<evidence type="ECO:0000256" key="2">
    <source>
        <dbReference type="ARBA" id="ARBA00022603"/>
    </source>
</evidence>
<feature type="domain" description="tRNA/rRNA methyltransferase SpoU type" evidence="6">
    <location>
        <begin position="7"/>
        <end position="156"/>
    </location>
</feature>
<dbReference type="GO" id="GO:0003723">
    <property type="term" value="F:RNA binding"/>
    <property type="evidence" value="ECO:0007669"/>
    <property type="project" value="InterPro"/>
</dbReference>
<evidence type="ECO:0000256" key="3">
    <source>
        <dbReference type="ARBA" id="ARBA00022679"/>
    </source>
</evidence>
<dbReference type="KEGG" id="age:AA314_07842"/>